<keyword evidence="1" id="KW-0489">Methyltransferase</keyword>
<reference evidence="2" key="1">
    <citation type="submission" date="2018-05" db="EMBL/GenBank/DDBJ databases">
        <authorList>
            <person name="Li X."/>
        </authorList>
    </citation>
    <scope>NUCLEOTIDE SEQUENCE [LARGE SCALE GENOMIC DNA]</scope>
    <source>
        <strain evidence="2">HKS-05</strain>
    </source>
</reference>
<dbReference type="InterPro" id="IPR029063">
    <property type="entry name" value="SAM-dependent_MTases_sf"/>
</dbReference>
<dbReference type="EMBL" id="QFYP01000001">
    <property type="protein sequence ID" value="RAK59981.1"/>
    <property type="molecule type" value="Genomic_DNA"/>
</dbReference>
<dbReference type="GO" id="GO:0008168">
    <property type="term" value="F:methyltransferase activity"/>
    <property type="evidence" value="ECO:0007669"/>
    <property type="project" value="UniProtKB-KW"/>
</dbReference>
<evidence type="ECO:0000313" key="2">
    <source>
        <dbReference type="Proteomes" id="UP000249842"/>
    </source>
</evidence>
<dbReference type="Proteomes" id="UP000249842">
    <property type="component" value="Unassembled WGS sequence"/>
</dbReference>
<proteinExistence type="predicted"/>
<dbReference type="GO" id="GO:0032259">
    <property type="term" value="P:methylation"/>
    <property type="evidence" value="ECO:0007669"/>
    <property type="project" value="UniProtKB-KW"/>
</dbReference>
<sequence>MTGGGDQGAARVLASFPKTRPAMPPRLQAIYVQQYKENRAGATPAASLSQRLERWLHLQVARDAVGGAPRATLELGAGTLNQPPFEPAAAPYDIVEPFADLYRDAPERGRVRDVFADVTEVPRERRYDRVTSVASLEHICDLPMVLARSAQLLEAGGALRAAIPSEGGLLWRLGWTLTTGLEFRLRHGLDYGDLMRHEHVNTAREIETLVRALFAEVEIRSFGLGRQLSLYRFIAARKPRLEVAAAWEAMFAR</sequence>
<evidence type="ECO:0000313" key="1">
    <source>
        <dbReference type="EMBL" id="RAK59981.1"/>
    </source>
</evidence>
<protein>
    <submittedName>
        <fullName evidence="1">Class I SAM-dependent methyltransferase</fullName>
    </submittedName>
</protein>
<dbReference type="OrthoDB" id="148175at2"/>
<comment type="caution">
    <text evidence="1">The sequence shown here is derived from an EMBL/GenBank/DDBJ whole genome shotgun (WGS) entry which is preliminary data.</text>
</comment>
<dbReference type="AlphaFoldDB" id="A0A328B0L0"/>
<keyword evidence="2" id="KW-1185">Reference proteome</keyword>
<gene>
    <name evidence="1" type="ORF">DJ021_09285</name>
</gene>
<keyword evidence="1" id="KW-0808">Transferase</keyword>
<dbReference type="Gene3D" id="3.40.50.150">
    <property type="entry name" value="Vaccinia Virus protein VP39"/>
    <property type="match status" value="1"/>
</dbReference>
<dbReference type="RefSeq" id="WP_111457274.1">
    <property type="nucleotide sequence ID" value="NZ_QFYP01000001.1"/>
</dbReference>
<organism evidence="1 2">
    <name type="scientific">Phenylobacterium hankyongense</name>
    <dbReference type="NCBI Taxonomy" id="1813876"/>
    <lineage>
        <taxon>Bacteria</taxon>
        <taxon>Pseudomonadati</taxon>
        <taxon>Pseudomonadota</taxon>
        <taxon>Alphaproteobacteria</taxon>
        <taxon>Caulobacterales</taxon>
        <taxon>Caulobacteraceae</taxon>
        <taxon>Phenylobacterium</taxon>
    </lineage>
</organism>
<name>A0A328B0L0_9CAUL</name>
<accession>A0A328B0L0</accession>
<dbReference type="SUPFAM" id="SSF53335">
    <property type="entry name" value="S-adenosyl-L-methionine-dependent methyltransferases"/>
    <property type="match status" value="1"/>
</dbReference>